<dbReference type="GO" id="GO:0052745">
    <property type="term" value="F:inositol phosphate phosphatase activity"/>
    <property type="evidence" value="ECO:0007669"/>
    <property type="project" value="TreeGrafter"/>
</dbReference>
<evidence type="ECO:0000256" key="11">
    <source>
        <dbReference type="ARBA" id="ARBA00022821"/>
    </source>
</evidence>
<evidence type="ECO:0000256" key="12">
    <source>
        <dbReference type="ARBA" id="ARBA00023136"/>
    </source>
</evidence>
<dbReference type="Gramene" id="ONK77193">
    <property type="protein sequence ID" value="ONK77193"/>
    <property type="gene ID" value="A4U43_C02F4050"/>
</dbReference>
<dbReference type="CDD" id="cd07061">
    <property type="entry name" value="HP_HAP_like"/>
    <property type="match status" value="1"/>
</dbReference>
<comment type="subcellular location">
    <subcellularLocation>
        <location evidence="1">Membrane</location>
    </subcellularLocation>
</comment>
<dbReference type="GO" id="GO:0031640">
    <property type="term" value="P:killing of cells of another organism"/>
    <property type="evidence" value="ECO:0007669"/>
    <property type="project" value="UniProtKB-KW"/>
</dbReference>
<evidence type="ECO:0000256" key="15">
    <source>
        <dbReference type="ARBA" id="ARBA00043671"/>
    </source>
</evidence>
<dbReference type="GO" id="GO:0050832">
    <property type="term" value="P:defense response to fungus"/>
    <property type="evidence" value="ECO:0007669"/>
    <property type="project" value="UniProtKB-KW"/>
</dbReference>
<dbReference type="Proteomes" id="UP000243459">
    <property type="component" value="Chromosome 2"/>
</dbReference>
<evidence type="ECO:0000313" key="20">
    <source>
        <dbReference type="Proteomes" id="UP000243459"/>
    </source>
</evidence>
<dbReference type="InterPro" id="IPR000560">
    <property type="entry name" value="His_Pase_clade-2"/>
</dbReference>
<dbReference type="GO" id="GO:0003993">
    <property type="term" value="F:acid phosphatase activity"/>
    <property type="evidence" value="ECO:0007669"/>
    <property type="project" value="TreeGrafter"/>
</dbReference>
<evidence type="ECO:0000256" key="8">
    <source>
        <dbReference type="ARBA" id="ARBA00022577"/>
    </source>
</evidence>
<keyword evidence="8" id="KW-0295">Fungicide</keyword>
<accession>A0A5P1FHJ5</accession>
<evidence type="ECO:0000256" key="6">
    <source>
        <dbReference type="ARBA" id="ARBA00018097"/>
    </source>
</evidence>
<sequence length="551" mass="61207">MAIPLAVLTLTLFSSLLPSSSSVGGSFDVRHHLSTVTRYDAGKEANVAVYQPPAVPDGCTPFHLNLVARHGTRAPTKKRIQELDRLAIRLESLLSEAKQAGRSIPSWLSGWKSPWKGRKRGGELVTRASASAVAFGIGLFSGKGSLGPGRHRAFSVISESRASDIWLRFHDNCETYKQYRKSQEPAVGKLKEPILDEVTSALVKRYHLNFTRQDIASLWFLCKQEASLLQITDQACGLFSASEVSLLEWTDDLEVFLLKGYGNSINYHMGIPLLKDIHQSIEQAIAAREENLTPGTFEKARLRFAHAETVIPFICLLGLFLEEHEFEKIQHDKPLDHPPKPPQGRNWRGSTIAPFAGNSMLVSFHCPGNDSNGIITPEGYRSKYFVQVLHNEVPVPMPGCGNKEFCPLEVFKAFMASKKSIIVVTLLVLFSVDVTSSSRSLGNGFQDEKYRCSFLVDDCKTDADCYKPCHYKPWGVPVVGHCIRNPNGGYSFQVDSSQCDYGGSCRTKEDCYDQCEAKYGYSRELTACIPDFVVPEYGSICCCRRASPSKQ</sequence>
<comment type="catalytic activity">
    <reaction evidence="14">
        <text>1D-myo-inositol 1,2,5,6-tetrakisphosphate + H2O = 1D-myo-inositol 1,2,6-trisphosphate + phosphate</text>
        <dbReference type="Rhea" id="RHEA:77119"/>
        <dbReference type="ChEBI" id="CHEBI:15377"/>
        <dbReference type="ChEBI" id="CHEBI:43474"/>
        <dbReference type="ChEBI" id="CHEBI:195535"/>
        <dbReference type="ChEBI" id="CHEBI:195537"/>
        <dbReference type="EC" id="3.1.3.62"/>
    </reaction>
    <physiologicalReaction direction="left-to-right" evidence="14">
        <dbReference type="Rhea" id="RHEA:77120"/>
    </physiologicalReaction>
</comment>
<comment type="catalytic activity">
    <reaction evidence="17">
        <text>(2R)-2,3-bisphosphoglycerate + H2O = (2R)-2-phosphoglycerate + phosphate</text>
        <dbReference type="Rhea" id="RHEA:27381"/>
        <dbReference type="ChEBI" id="CHEBI:15377"/>
        <dbReference type="ChEBI" id="CHEBI:43474"/>
        <dbReference type="ChEBI" id="CHEBI:58248"/>
        <dbReference type="ChEBI" id="CHEBI:58289"/>
        <dbReference type="EC" id="3.1.3.80"/>
    </reaction>
    <physiologicalReaction direction="left-to-right" evidence="17">
        <dbReference type="Rhea" id="RHEA:27382"/>
    </physiologicalReaction>
</comment>
<keyword evidence="9 18" id="KW-0732">Signal</keyword>
<dbReference type="EMBL" id="CM007382">
    <property type="protein sequence ID" value="ONK77193.1"/>
    <property type="molecule type" value="Genomic_DNA"/>
</dbReference>
<dbReference type="Pfam" id="PF25052">
    <property type="entry name" value="AtDEF-like"/>
    <property type="match status" value="2"/>
</dbReference>
<evidence type="ECO:0000256" key="18">
    <source>
        <dbReference type="SAM" id="SignalP"/>
    </source>
</evidence>
<evidence type="ECO:0000256" key="9">
    <source>
        <dbReference type="ARBA" id="ARBA00022729"/>
    </source>
</evidence>
<evidence type="ECO:0000256" key="14">
    <source>
        <dbReference type="ARBA" id="ARBA00043668"/>
    </source>
</evidence>
<dbReference type="Pfam" id="PF00328">
    <property type="entry name" value="His_Phos_2"/>
    <property type="match status" value="1"/>
</dbReference>
<evidence type="ECO:0000256" key="4">
    <source>
        <dbReference type="ARBA" id="ARBA00012976"/>
    </source>
</evidence>
<dbReference type="EC" id="3.1.3.62" evidence="5"/>
<comment type="catalytic activity">
    <reaction evidence="16">
        <text>1D-myo-inositol hexakisphosphate + H2O = 1D-myo-inositol 1,2,4,5,6-pentakisphosphate + phosphate</text>
        <dbReference type="Rhea" id="RHEA:16989"/>
        <dbReference type="ChEBI" id="CHEBI:15377"/>
        <dbReference type="ChEBI" id="CHEBI:43474"/>
        <dbReference type="ChEBI" id="CHEBI:57798"/>
        <dbReference type="ChEBI" id="CHEBI:58130"/>
        <dbReference type="EC" id="3.1.3.62"/>
    </reaction>
    <physiologicalReaction direction="left-to-right" evidence="16">
        <dbReference type="Rhea" id="RHEA:16990"/>
    </physiologicalReaction>
</comment>
<protein>
    <recommendedName>
        <fullName evidence="6">Multiple inositol polyphosphate phosphatase 1</fullName>
        <ecNumber evidence="5">3.1.3.62</ecNumber>
        <ecNumber evidence="4">3.1.3.80</ecNumber>
    </recommendedName>
    <alternativeName>
        <fullName evidence="13">2,3-bisphosphoglycerate 3-phosphatase</fullName>
    </alternativeName>
</protein>
<evidence type="ECO:0000256" key="10">
    <source>
        <dbReference type="ARBA" id="ARBA00022801"/>
    </source>
</evidence>
<keyword evidence="7" id="KW-0929">Antimicrobial</keyword>
<feature type="signal peptide" evidence="18">
    <location>
        <begin position="1"/>
        <end position="22"/>
    </location>
</feature>
<evidence type="ECO:0000256" key="17">
    <source>
        <dbReference type="ARBA" id="ARBA00043832"/>
    </source>
</evidence>
<dbReference type="InterPro" id="IPR010851">
    <property type="entry name" value="DEFL"/>
</dbReference>
<dbReference type="InterPro" id="IPR029033">
    <property type="entry name" value="His_PPase_superfam"/>
</dbReference>
<dbReference type="Gene3D" id="3.40.50.1240">
    <property type="entry name" value="Phosphoglycerate mutase-like"/>
    <property type="match status" value="2"/>
</dbReference>
<keyword evidence="11" id="KW-0611">Plant defense</keyword>
<evidence type="ECO:0000256" key="3">
    <source>
        <dbReference type="ARBA" id="ARBA00008422"/>
    </source>
</evidence>
<keyword evidence="20" id="KW-1185">Reference proteome</keyword>
<dbReference type="GO" id="GO:0016020">
    <property type="term" value="C:membrane"/>
    <property type="evidence" value="ECO:0007669"/>
    <property type="project" value="UniProtKB-SubCell"/>
</dbReference>
<name>A0A5P1FHJ5_ASPOF</name>
<organism evidence="19 20">
    <name type="scientific">Asparagus officinalis</name>
    <name type="common">Garden asparagus</name>
    <dbReference type="NCBI Taxonomy" id="4686"/>
    <lineage>
        <taxon>Eukaryota</taxon>
        <taxon>Viridiplantae</taxon>
        <taxon>Streptophyta</taxon>
        <taxon>Embryophyta</taxon>
        <taxon>Tracheophyta</taxon>
        <taxon>Spermatophyta</taxon>
        <taxon>Magnoliopsida</taxon>
        <taxon>Liliopsida</taxon>
        <taxon>Asparagales</taxon>
        <taxon>Asparagaceae</taxon>
        <taxon>Asparagoideae</taxon>
        <taxon>Asparagus</taxon>
    </lineage>
</organism>
<evidence type="ECO:0000313" key="19">
    <source>
        <dbReference type="EMBL" id="ONK77193.1"/>
    </source>
</evidence>
<keyword evidence="12" id="KW-0472">Membrane</keyword>
<evidence type="ECO:0000256" key="16">
    <source>
        <dbReference type="ARBA" id="ARBA00043691"/>
    </source>
</evidence>
<proteinExistence type="inferred from homology"/>
<evidence type="ECO:0000256" key="1">
    <source>
        <dbReference type="ARBA" id="ARBA00004370"/>
    </source>
</evidence>
<dbReference type="GO" id="GO:0034417">
    <property type="term" value="F:bisphosphoglycerate 3-phosphatase activity"/>
    <property type="evidence" value="ECO:0007669"/>
    <property type="project" value="UniProtKB-EC"/>
</dbReference>
<dbReference type="AlphaFoldDB" id="A0A5P1FHJ5"/>
<comment type="catalytic activity">
    <reaction evidence="15">
        <text>1D-myo-inositol 1,2,4,5,6-pentakisphosphate + H2O = 1D-myo-inositol 1,2,5,6-tetrakisphosphate + phosphate</text>
        <dbReference type="Rhea" id="RHEA:77115"/>
        <dbReference type="ChEBI" id="CHEBI:15377"/>
        <dbReference type="ChEBI" id="CHEBI:43474"/>
        <dbReference type="ChEBI" id="CHEBI:57798"/>
        <dbReference type="ChEBI" id="CHEBI:195535"/>
        <dbReference type="EC" id="3.1.3.62"/>
    </reaction>
    <physiologicalReaction direction="left-to-right" evidence="15">
        <dbReference type="Rhea" id="RHEA:77116"/>
    </physiologicalReaction>
</comment>
<dbReference type="OMA" id="ANSPWFA"/>
<dbReference type="EC" id="3.1.3.80" evidence="4"/>
<dbReference type="PANTHER" id="PTHR20963">
    <property type="entry name" value="MULTIPLE INOSITOL POLYPHOSPHATE PHOSPHATASE-RELATED"/>
    <property type="match status" value="1"/>
</dbReference>
<comment type="similarity">
    <text evidence="2">Belongs to the DEFL family.</text>
</comment>
<evidence type="ECO:0000256" key="5">
    <source>
        <dbReference type="ARBA" id="ARBA00013040"/>
    </source>
</evidence>
<feature type="chain" id="PRO_5024281233" description="Multiple inositol polyphosphate phosphatase 1" evidence="18">
    <location>
        <begin position="23"/>
        <end position="551"/>
    </location>
</feature>
<evidence type="ECO:0000256" key="2">
    <source>
        <dbReference type="ARBA" id="ARBA00006722"/>
    </source>
</evidence>
<evidence type="ECO:0000256" key="13">
    <source>
        <dbReference type="ARBA" id="ARBA00031642"/>
    </source>
</evidence>
<dbReference type="SUPFAM" id="SSF53254">
    <property type="entry name" value="Phosphoglycerate mutase-like"/>
    <property type="match status" value="1"/>
</dbReference>
<keyword evidence="10" id="KW-0378">Hydrolase</keyword>
<dbReference type="PANTHER" id="PTHR20963:SF8">
    <property type="entry name" value="MULTIPLE INOSITOL POLYPHOSPHATE PHOSPHATASE 1"/>
    <property type="match status" value="1"/>
</dbReference>
<reference evidence="20" key="1">
    <citation type="journal article" date="2017" name="Nat. Commun.">
        <title>The asparagus genome sheds light on the origin and evolution of a young Y chromosome.</title>
        <authorList>
            <person name="Harkess A."/>
            <person name="Zhou J."/>
            <person name="Xu C."/>
            <person name="Bowers J.E."/>
            <person name="Van der Hulst R."/>
            <person name="Ayyampalayam S."/>
            <person name="Mercati F."/>
            <person name="Riccardi P."/>
            <person name="McKain M.R."/>
            <person name="Kakrana A."/>
            <person name="Tang H."/>
            <person name="Ray J."/>
            <person name="Groenendijk J."/>
            <person name="Arikit S."/>
            <person name="Mathioni S.M."/>
            <person name="Nakano M."/>
            <person name="Shan H."/>
            <person name="Telgmann-Rauber A."/>
            <person name="Kanno A."/>
            <person name="Yue Z."/>
            <person name="Chen H."/>
            <person name="Li W."/>
            <person name="Chen Y."/>
            <person name="Xu X."/>
            <person name="Zhang Y."/>
            <person name="Luo S."/>
            <person name="Chen H."/>
            <person name="Gao J."/>
            <person name="Mao Z."/>
            <person name="Pires J.C."/>
            <person name="Luo M."/>
            <person name="Kudrna D."/>
            <person name="Wing R.A."/>
            <person name="Meyers B.C."/>
            <person name="Yi K."/>
            <person name="Kong H."/>
            <person name="Lavrijsen P."/>
            <person name="Sunseri F."/>
            <person name="Falavigna A."/>
            <person name="Ye Y."/>
            <person name="Leebens-Mack J.H."/>
            <person name="Chen G."/>
        </authorList>
    </citation>
    <scope>NUCLEOTIDE SEQUENCE [LARGE SCALE GENOMIC DNA]</scope>
    <source>
        <strain evidence="20">cv. DH0086</strain>
    </source>
</reference>
<gene>
    <name evidence="19" type="ORF">A4U43_C02F4050</name>
</gene>
<comment type="similarity">
    <text evidence="3">Belongs to the histidine acid phosphatase family. MINPP1 subfamily.</text>
</comment>
<evidence type="ECO:0000256" key="7">
    <source>
        <dbReference type="ARBA" id="ARBA00022529"/>
    </source>
</evidence>